<dbReference type="EMBL" id="JACGCM010000859">
    <property type="protein sequence ID" value="KAF6165118.1"/>
    <property type="molecule type" value="Genomic_DNA"/>
</dbReference>
<organism evidence="1 2">
    <name type="scientific">Kingdonia uniflora</name>
    <dbReference type="NCBI Taxonomy" id="39325"/>
    <lineage>
        <taxon>Eukaryota</taxon>
        <taxon>Viridiplantae</taxon>
        <taxon>Streptophyta</taxon>
        <taxon>Embryophyta</taxon>
        <taxon>Tracheophyta</taxon>
        <taxon>Spermatophyta</taxon>
        <taxon>Magnoliopsida</taxon>
        <taxon>Ranunculales</taxon>
        <taxon>Circaeasteraceae</taxon>
        <taxon>Kingdonia</taxon>
    </lineage>
</organism>
<dbReference type="OrthoDB" id="1728530at2759"/>
<accession>A0A7J7NE19</accession>
<comment type="caution">
    <text evidence="1">The sequence shown here is derived from an EMBL/GenBank/DDBJ whole genome shotgun (WGS) entry which is preliminary data.</text>
</comment>
<evidence type="ECO:0000313" key="1">
    <source>
        <dbReference type="EMBL" id="KAF6165118.1"/>
    </source>
</evidence>
<evidence type="ECO:0000313" key="2">
    <source>
        <dbReference type="Proteomes" id="UP000541444"/>
    </source>
</evidence>
<gene>
    <name evidence="1" type="ORF">GIB67_000702</name>
</gene>
<dbReference type="PANTHER" id="PTHR48040:SF60">
    <property type="entry name" value="ABC TRANSPORTER DOMAIN-CONTAINING PROTEIN"/>
    <property type="match status" value="1"/>
</dbReference>
<keyword evidence="2" id="KW-1185">Reference proteome</keyword>
<reference evidence="1 2" key="1">
    <citation type="journal article" date="2020" name="IScience">
        <title>Genome Sequencing of the Endangered Kingdonia uniflora (Circaeasteraceae, Ranunculales) Reveals Potential Mechanisms of Evolutionary Specialization.</title>
        <authorList>
            <person name="Sun Y."/>
            <person name="Deng T."/>
            <person name="Zhang A."/>
            <person name="Moore M.J."/>
            <person name="Landis J.B."/>
            <person name="Lin N."/>
            <person name="Zhang H."/>
            <person name="Zhang X."/>
            <person name="Huang J."/>
            <person name="Zhang X."/>
            <person name="Sun H."/>
            <person name="Wang H."/>
        </authorList>
    </citation>
    <scope>NUCLEOTIDE SEQUENCE [LARGE SCALE GENOMIC DNA]</scope>
    <source>
        <strain evidence="1">TB1705</strain>
        <tissue evidence="1">Leaf</tissue>
    </source>
</reference>
<dbReference type="PANTHER" id="PTHR48040">
    <property type="entry name" value="PLEIOTROPIC DRUG RESISTANCE PROTEIN 1-LIKE ISOFORM X1"/>
    <property type="match status" value="1"/>
</dbReference>
<sequence length="106" mass="11505">MGKVANYFPLDDMKTLSSLDQFSVSAEAVKKIASVGTRYEMLEKLSKREKGAGIKPDPEIDAFMKAIVLTGQETSLITNYILKILGSDICADIMVGDDMRRGISGG</sequence>
<dbReference type="AlphaFoldDB" id="A0A7J7NE19"/>
<name>A0A7J7NE19_9MAGN</name>
<dbReference type="Proteomes" id="UP000541444">
    <property type="component" value="Unassembled WGS sequence"/>
</dbReference>
<proteinExistence type="predicted"/>
<protein>
    <submittedName>
        <fullName evidence="1">Uncharacterized protein</fullName>
    </submittedName>
</protein>